<dbReference type="Proteomes" id="UP000016033">
    <property type="component" value="Unassembled WGS sequence"/>
</dbReference>
<comment type="caution">
    <text evidence="2">The sequence shown here is derived from an EMBL/GenBank/DDBJ whole genome shotgun (WGS) entry which is preliminary data.</text>
</comment>
<feature type="transmembrane region" description="Helical" evidence="1">
    <location>
        <begin position="6"/>
        <end position="24"/>
    </location>
</feature>
<name>T5KD14_MICMQ</name>
<organism evidence="2 3">
    <name type="scientific">Microbacterium maritypicum MF109</name>
    <dbReference type="NCBI Taxonomy" id="1333857"/>
    <lineage>
        <taxon>Bacteria</taxon>
        <taxon>Bacillati</taxon>
        <taxon>Actinomycetota</taxon>
        <taxon>Actinomycetes</taxon>
        <taxon>Micrococcales</taxon>
        <taxon>Microbacteriaceae</taxon>
        <taxon>Microbacterium</taxon>
    </lineage>
</organism>
<keyword evidence="1" id="KW-1133">Transmembrane helix</keyword>
<evidence type="ECO:0000313" key="3">
    <source>
        <dbReference type="Proteomes" id="UP000016033"/>
    </source>
</evidence>
<gene>
    <name evidence="2" type="ORF">L687_08705</name>
</gene>
<keyword evidence="1" id="KW-0812">Transmembrane</keyword>
<reference evidence="2 3" key="1">
    <citation type="journal article" date="2013" name="Genome Announc.">
        <title>Whole-genome sequences of five oyster-associated bacteria show potential for crude oil hydrocarbon degradation.</title>
        <authorList>
            <person name="Chauhan A."/>
            <person name="Green S."/>
            <person name="Pathak A."/>
            <person name="Thomas J."/>
            <person name="Venkatramanan R."/>
        </authorList>
    </citation>
    <scope>NUCLEOTIDE SEQUENCE [LARGE SCALE GENOMIC DNA]</scope>
    <source>
        <strain evidence="2 3">MF109</strain>
    </source>
</reference>
<protein>
    <submittedName>
        <fullName evidence="2">Uncharacterized protein</fullName>
    </submittedName>
</protein>
<dbReference type="EMBL" id="ATAO01000250">
    <property type="protein sequence ID" value="EQM72751.1"/>
    <property type="molecule type" value="Genomic_DNA"/>
</dbReference>
<sequence length="159" mass="17281">MGFSPLGLIVSIVVLAPNLLLMWFPPRGRNVLVRVPRPLEGVERAGQALCLVVPVITVPGAIIWWWVLPAAVALATYDVLWCRYIVEGREQTLLYASLWRVPVPMAVMPVVVFLCAAGWLSNPWIALAAVVLAAGHIPVALLTRRAIRSTPPSPAPRPA</sequence>
<dbReference type="PATRIC" id="fig|1333857.3.peg.3764"/>
<dbReference type="RefSeq" id="WP_021201656.1">
    <property type="nucleotide sequence ID" value="NZ_ATAO01000250.1"/>
</dbReference>
<keyword evidence="1" id="KW-0472">Membrane</keyword>
<feature type="transmembrane region" description="Helical" evidence="1">
    <location>
        <begin position="125"/>
        <end position="143"/>
    </location>
</feature>
<evidence type="ECO:0000313" key="2">
    <source>
        <dbReference type="EMBL" id="EQM72751.1"/>
    </source>
</evidence>
<evidence type="ECO:0000256" key="1">
    <source>
        <dbReference type="SAM" id="Phobius"/>
    </source>
</evidence>
<proteinExistence type="predicted"/>
<dbReference type="AlphaFoldDB" id="T5KD14"/>
<feature type="transmembrane region" description="Helical" evidence="1">
    <location>
        <begin position="98"/>
        <end position="119"/>
    </location>
</feature>
<accession>T5KD14</accession>